<sequence>MALMRRHEAGTKVELIRSRTRTAPHPVEPDRARRHKHRFRPNQVDLAFTQSAPLQAKPKRKNPPLLSDVGERRHRIPDSDEPAVGGEVQGEFVSSAAKIVLSAAPPL</sequence>
<keyword evidence="3" id="KW-1185">Reference proteome</keyword>
<evidence type="ECO:0000256" key="1">
    <source>
        <dbReference type="SAM" id="MobiDB-lite"/>
    </source>
</evidence>
<feature type="compositionally biased region" description="Basic and acidic residues" evidence="1">
    <location>
        <begin position="1"/>
        <end position="17"/>
    </location>
</feature>
<gene>
    <name evidence="2" type="primary">ga20488</name>
    <name evidence="2" type="ORF">PR202_ga20488</name>
</gene>
<name>A0AAV5CYV5_ELECO</name>
<dbReference type="Proteomes" id="UP001054889">
    <property type="component" value="Unassembled WGS sequence"/>
</dbReference>
<dbReference type="EMBL" id="BQKI01000009">
    <property type="protein sequence ID" value="GJN03082.1"/>
    <property type="molecule type" value="Genomic_DNA"/>
</dbReference>
<evidence type="ECO:0000313" key="3">
    <source>
        <dbReference type="Proteomes" id="UP001054889"/>
    </source>
</evidence>
<dbReference type="AlphaFoldDB" id="A0AAV5CYV5"/>
<reference evidence="2" key="1">
    <citation type="journal article" date="2018" name="DNA Res.">
        <title>Multiple hybrid de novo genome assembly of finger millet, an orphan allotetraploid crop.</title>
        <authorList>
            <person name="Hatakeyama M."/>
            <person name="Aluri S."/>
            <person name="Balachadran M.T."/>
            <person name="Sivarajan S.R."/>
            <person name="Patrignani A."/>
            <person name="Gruter S."/>
            <person name="Poveda L."/>
            <person name="Shimizu-Inatsugi R."/>
            <person name="Baeten J."/>
            <person name="Francoijs K.J."/>
            <person name="Nataraja K.N."/>
            <person name="Reddy Y.A.N."/>
            <person name="Phadnis S."/>
            <person name="Ravikumar R.L."/>
            <person name="Schlapbach R."/>
            <person name="Sreeman S.M."/>
            <person name="Shimizu K.K."/>
        </authorList>
    </citation>
    <scope>NUCLEOTIDE SEQUENCE</scope>
</reference>
<comment type="caution">
    <text evidence="2">The sequence shown here is derived from an EMBL/GenBank/DDBJ whole genome shotgun (WGS) entry which is preliminary data.</text>
</comment>
<protein>
    <submittedName>
        <fullName evidence="2">Uncharacterized protein</fullName>
    </submittedName>
</protein>
<feature type="region of interest" description="Disordered" evidence="1">
    <location>
        <begin position="1"/>
        <end position="39"/>
    </location>
</feature>
<evidence type="ECO:0000313" key="2">
    <source>
        <dbReference type="EMBL" id="GJN03082.1"/>
    </source>
</evidence>
<proteinExistence type="predicted"/>
<reference evidence="2" key="2">
    <citation type="submission" date="2021-12" db="EMBL/GenBank/DDBJ databases">
        <title>Resequencing data analysis of finger millet.</title>
        <authorList>
            <person name="Hatakeyama M."/>
            <person name="Aluri S."/>
            <person name="Balachadran M.T."/>
            <person name="Sivarajan S.R."/>
            <person name="Poveda L."/>
            <person name="Shimizu-Inatsugi R."/>
            <person name="Schlapbach R."/>
            <person name="Sreeman S.M."/>
            <person name="Shimizu K.K."/>
        </authorList>
    </citation>
    <scope>NUCLEOTIDE SEQUENCE</scope>
</reference>
<feature type="region of interest" description="Disordered" evidence="1">
    <location>
        <begin position="56"/>
        <end position="87"/>
    </location>
</feature>
<accession>A0AAV5CYV5</accession>
<organism evidence="2 3">
    <name type="scientific">Eleusine coracana subsp. coracana</name>
    <dbReference type="NCBI Taxonomy" id="191504"/>
    <lineage>
        <taxon>Eukaryota</taxon>
        <taxon>Viridiplantae</taxon>
        <taxon>Streptophyta</taxon>
        <taxon>Embryophyta</taxon>
        <taxon>Tracheophyta</taxon>
        <taxon>Spermatophyta</taxon>
        <taxon>Magnoliopsida</taxon>
        <taxon>Liliopsida</taxon>
        <taxon>Poales</taxon>
        <taxon>Poaceae</taxon>
        <taxon>PACMAD clade</taxon>
        <taxon>Chloridoideae</taxon>
        <taxon>Cynodonteae</taxon>
        <taxon>Eleusininae</taxon>
        <taxon>Eleusine</taxon>
    </lineage>
</organism>